<dbReference type="PANTHER" id="PTHR38116:SF9">
    <property type="entry name" value="BZIP DOMAIN-CONTAINING PROTEIN"/>
    <property type="match status" value="1"/>
</dbReference>
<proteinExistence type="predicted"/>
<gene>
    <name evidence="2" type="ORF">PT974_00310</name>
</gene>
<dbReference type="EMBL" id="JAVFKD010000001">
    <property type="protein sequence ID" value="KAK5997942.1"/>
    <property type="molecule type" value="Genomic_DNA"/>
</dbReference>
<dbReference type="InterPro" id="IPR021833">
    <property type="entry name" value="DUF3425"/>
</dbReference>
<name>A0ABR0T0S0_9HYPO</name>
<dbReference type="Proteomes" id="UP001338125">
    <property type="component" value="Unassembled WGS sequence"/>
</dbReference>
<feature type="region of interest" description="Disordered" evidence="1">
    <location>
        <begin position="36"/>
        <end position="58"/>
    </location>
</feature>
<dbReference type="PANTHER" id="PTHR38116">
    <property type="entry name" value="CHROMOSOME 7, WHOLE GENOME SHOTGUN SEQUENCE"/>
    <property type="match status" value="1"/>
</dbReference>
<evidence type="ECO:0000256" key="1">
    <source>
        <dbReference type="SAM" id="MobiDB-lite"/>
    </source>
</evidence>
<evidence type="ECO:0008006" key="4">
    <source>
        <dbReference type="Google" id="ProtNLM"/>
    </source>
</evidence>
<reference evidence="2 3" key="1">
    <citation type="submission" date="2024-01" db="EMBL/GenBank/DDBJ databases">
        <title>Complete genome of Cladobotryum mycophilum ATHUM6906.</title>
        <authorList>
            <person name="Christinaki A.C."/>
            <person name="Myridakis A.I."/>
            <person name="Kouvelis V.N."/>
        </authorList>
    </citation>
    <scope>NUCLEOTIDE SEQUENCE [LARGE SCALE GENOMIC DNA]</scope>
    <source>
        <strain evidence="2 3">ATHUM6906</strain>
    </source>
</reference>
<keyword evidence="3" id="KW-1185">Reference proteome</keyword>
<protein>
    <recommendedName>
        <fullName evidence="4">BZIP domain-containing protein</fullName>
    </recommendedName>
</protein>
<sequence length="254" mass="28767">MRGIWTPYVLGPQDDWSNVANGDDRKRIQNRLAQRARRANLKARQSTVGSNSESGGHELGGLFGEDGAASGIGLLMNESPNEWNQSQLDRNTTGPRSITEYRRPFSNNWSTLYTLRVLKYRPSPPDILPNQPAPHIRPPNVSMPSHLTPTQLQKTIPHLPFVDIIPIPGVRDRLLRSADAVDQAKLMQDLVEDAFRVWGDAAWDGMGWEVSETFARKWWFLIDEQLLNATNFWRRQRLEGTLLMNEGGDVSVQT</sequence>
<comment type="caution">
    <text evidence="2">The sequence shown here is derived from an EMBL/GenBank/DDBJ whole genome shotgun (WGS) entry which is preliminary data.</text>
</comment>
<accession>A0ABR0T0S0</accession>
<evidence type="ECO:0000313" key="2">
    <source>
        <dbReference type="EMBL" id="KAK5997942.1"/>
    </source>
</evidence>
<organism evidence="2 3">
    <name type="scientific">Cladobotryum mycophilum</name>
    <dbReference type="NCBI Taxonomy" id="491253"/>
    <lineage>
        <taxon>Eukaryota</taxon>
        <taxon>Fungi</taxon>
        <taxon>Dikarya</taxon>
        <taxon>Ascomycota</taxon>
        <taxon>Pezizomycotina</taxon>
        <taxon>Sordariomycetes</taxon>
        <taxon>Hypocreomycetidae</taxon>
        <taxon>Hypocreales</taxon>
        <taxon>Hypocreaceae</taxon>
        <taxon>Cladobotryum</taxon>
    </lineage>
</organism>
<evidence type="ECO:0000313" key="3">
    <source>
        <dbReference type="Proteomes" id="UP001338125"/>
    </source>
</evidence>
<dbReference type="Pfam" id="PF11905">
    <property type="entry name" value="DUF3425"/>
    <property type="match status" value="1"/>
</dbReference>